<protein>
    <submittedName>
        <fullName evidence="1">Uncharacterized protein</fullName>
    </submittedName>
</protein>
<dbReference type="RefSeq" id="WP_002120679.1">
    <property type="nucleotide sequence ID" value="NZ_AHNQ02000034.1"/>
</dbReference>
<accession>A0A0F6H6D6</accession>
<comment type="caution">
    <text evidence="1">The sequence shown here is derived from an EMBL/GenBank/DDBJ whole genome shotgun (WGS) entry which is preliminary data.</text>
</comment>
<evidence type="ECO:0000313" key="1">
    <source>
        <dbReference type="EMBL" id="EKO23786.1"/>
    </source>
</evidence>
<sequence>MNKITITELLKRSGWTKTALKKIGHLIKPYPIQMKSKVVTYFDFKEVLRAEKTVTFKSFVASNKVRTDAAAKAINTMRIDASNYGESCKIKIKKISIDRLEKQSKDIFKITFGSKSFQDLVKNPNALQSIVLNYIREHLTTFSIDPNEFYGKVGYKKGYEILFNRVRDEAFKIYPWLDDEYYQY</sequence>
<proteinExistence type="predicted"/>
<name>A0A0F6H6D6_LEPIR</name>
<organism evidence="1 2">
    <name type="scientific">Leptospira interrogans str. UI 12621</name>
    <dbReference type="NCBI Taxonomy" id="1049937"/>
    <lineage>
        <taxon>Bacteria</taxon>
        <taxon>Pseudomonadati</taxon>
        <taxon>Spirochaetota</taxon>
        <taxon>Spirochaetia</taxon>
        <taxon>Leptospirales</taxon>
        <taxon>Leptospiraceae</taxon>
        <taxon>Leptospira</taxon>
    </lineage>
</organism>
<reference evidence="1 2" key="1">
    <citation type="submission" date="2012-09" db="EMBL/GenBank/DDBJ databases">
        <authorList>
            <person name="Harkins D.M."/>
            <person name="Durkin A.S."/>
            <person name="Brinkac L.M."/>
            <person name="Selengut J.D."/>
            <person name="Sanka R."/>
            <person name="DePew J."/>
            <person name="Purushe J."/>
            <person name="Chanthongthip A."/>
            <person name="Lattana O."/>
            <person name="Phetsouvanh R."/>
            <person name="Newton P.N."/>
            <person name="Vinetz J.M."/>
            <person name="Sutton G.G."/>
            <person name="Nelson W.C."/>
            <person name="Fouts D.E."/>
        </authorList>
    </citation>
    <scope>NUCLEOTIDE SEQUENCE [LARGE SCALE GENOMIC DNA]</scope>
    <source>
        <strain evidence="1 2">UI 12621</strain>
    </source>
</reference>
<dbReference type="EMBL" id="AHNQ02000034">
    <property type="protein sequence ID" value="EKO23786.1"/>
    <property type="molecule type" value="Genomic_DNA"/>
</dbReference>
<gene>
    <name evidence="1" type="ORF">LEP1GSC104_2117</name>
</gene>
<dbReference type="AlphaFoldDB" id="A0A0F6H6D6"/>
<dbReference type="Proteomes" id="UP000006324">
    <property type="component" value="Unassembled WGS sequence"/>
</dbReference>
<evidence type="ECO:0000313" key="2">
    <source>
        <dbReference type="Proteomes" id="UP000006324"/>
    </source>
</evidence>